<dbReference type="Proteomes" id="UP001565200">
    <property type="component" value="Unassembled WGS sequence"/>
</dbReference>
<dbReference type="EMBL" id="JBCLPP010000017">
    <property type="protein sequence ID" value="MEY8245424.1"/>
    <property type="molecule type" value="Genomic_DNA"/>
</dbReference>
<keyword evidence="1" id="KW-0732">Signal</keyword>
<feature type="chain" id="PRO_5045178969" description="Transglutaminase-like domain-containing protein" evidence="1">
    <location>
        <begin position="20"/>
        <end position="342"/>
    </location>
</feature>
<comment type="caution">
    <text evidence="2">The sequence shown here is derived from an EMBL/GenBank/DDBJ whole genome shotgun (WGS) entry which is preliminary data.</text>
</comment>
<gene>
    <name evidence="2" type="ORF">AAK873_07320</name>
</gene>
<accession>A0ABV4CZE0</accession>
<organism evidence="2 3">
    <name type="scientific">Heminiphilus faecis</name>
    <dbReference type="NCBI Taxonomy" id="2601703"/>
    <lineage>
        <taxon>Bacteria</taxon>
        <taxon>Pseudomonadati</taxon>
        <taxon>Bacteroidota</taxon>
        <taxon>Bacteroidia</taxon>
        <taxon>Bacteroidales</taxon>
        <taxon>Muribaculaceae</taxon>
        <taxon>Heminiphilus</taxon>
    </lineage>
</organism>
<evidence type="ECO:0000256" key="1">
    <source>
        <dbReference type="SAM" id="SignalP"/>
    </source>
</evidence>
<evidence type="ECO:0000313" key="3">
    <source>
        <dbReference type="Proteomes" id="UP001565200"/>
    </source>
</evidence>
<proteinExistence type="predicted"/>
<keyword evidence="3" id="KW-1185">Reference proteome</keyword>
<evidence type="ECO:0008006" key="4">
    <source>
        <dbReference type="Google" id="ProtNLM"/>
    </source>
</evidence>
<protein>
    <recommendedName>
        <fullName evidence="4">Transglutaminase-like domain-containing protein</fullName>
    </recommendedName>
</protein>
<reference evidence="2 3" key="1">
    <citation type="submission" date="2024-03" db="EMBL/GenBank/DDBJ databases">
        <title>Mouse gut bacterial collection (mGBC) of GemPharmatech.</title>
        <authorList>
            <person name="He Y."/>
            <person name="Dong L."/>
            <person name="Wu D."/>
            <person name="Gao X."/>
            <person name="Lin Z."/>
        </authorList>
    </citation>
    <scope>NUCLEOTIDE SEQUENCE [LARGE SCALE GENOMIC DNA]</scope>
    <source>
        <strain evidence="2 3">54-13</strain>
    </source>
</reference>
<evidence type="ECO:0000313" key="2">
    <source>
        <dbReference type="EMBL" id="MEY8245424.1"/>
    </source>
</evidence>
<sequence>MKKLWLYFLLLPLQLSVQAQPMTAEDYYVSAFNEMSDMLAGRETLSIKRAVYLAEWAFYEGKLDYKTDFCDEIDRIKTFILDLYKENKLHTYKTGMQMAISSYIVSPYSGNGYTPYTYDFVSMDNESWERQFVSKTLKTHKGQCRSLPWMYKILANELNANVSLAHAPRHCYIMYKDEDKFTPEEWINLELTTNQMNPSWWIKQDFEICDSAVIVGTYMTPLTDTETVACQMAELAFGYKEKFHRYDKFTYYCASRSLELYPMNPNAWIIRGKSIERMIHDYIKRNGNSVDDYVASLIHLMDETKRSFYKTYMTEETEVIRERRKQQAVEAQKYIREKTLSK</sequence>
<feature type="signal peptide" evidence="1">
    <location>
        <begin position="1"/>
        <end position="19"/>
    </location>
</feature>
<name>A0ABV4CZE0_9BACT</name>
<dbReference type="RefSeq" id="WP_121699708.1">
    <property type="nucleotide sequence ID" value="NZ_JBCLPP010000017.1"/>
</dbReference>